<accession>A0ABS7G8M6</accession>
<sequence>MKTPKLTRTGWLLPLLMSCNTHKDTTPAVNAPKWTKDYLKIPETAVNYTKFSGRVIPAQSVQLSFLVPGRIHRLTVKEGSKVKKGQLLMTLEMSPYKLQLDKARLQVTKLTEDYQRSTQLHNQGHETDVAHKTAEFALQVANTDAAMAAKNLSETNLYAPMDGVISSIHLQPGTVIGAGTPCLSIVSKNLVIEFTIPQSQVHEVRTDMACYFLIPQVHEMELTRIETVAPVPDPSTGCYTGKIPIRYRNNISVGMMAEVGIHGPATAKVFKIPTAAISYNEGAETGIKIVENGTIQFLPVSVRETVGDSAIVTLSEDKPKGQPYINQGQFNLSVGQKVF</sequence>
<feature type="domain" description="Multidrug resistance protein MdtA-like barrel-sandwich hybrid" evidence="2">
    <location>
        <begin position="66"/>
        <end position="186"/>
    </location>
</feature>
<evidence type="ECO:0000313" key="3">
    <source>
        <dbReference type="EMBL" id="MBW8683480.1"/>
    </source>
</evidence>
<dbReference type="EMBL" id="JAICCF010000001">
    <property type="protein sequence ID" value="MBW8683480.1"/>
    <property type="molecule type" value="Genomic_DNA"/>
</dbReference>
<gene>
    <name evidence="3" type="ORF">K1Y79_03960</name>
</gene>
<reference evidence="3 4" key="1">
    <citation type="submission" date="2021-08" db="EMBL/GenBank/DDBJ databases">
        <title>The genome sequence of Chitinophaga sp. B61.</title>
        <authorList>
            <person name="Zhang X."/>
        </authorList>
    </citation>
    <scope>NUCLEOTIDE SEQUENCE [LARGE SCALE GENOMIC DNA]</scope>
    <source>
        <strain evidence="3 4">B61</strain>
    </source>
</reference>
<dbReference type="Gene3D" id="2.40.420.20">
    <property type="match status" value="1"/>
</dbReference>
<name>A0ABS7G8M6_9BACT</name>
<dbReference type="InterPro" id="IPR006143">
    <property type="entry name" value="RND_pump_MFP"/>
</dbReference>
<dbReference type="Gene3D" id="2.40.50.100">
    <property type="match status" value="1"/>
</dbReference>
<protein>
    <submittedName>
        <fullName evidence="3">Efflux RND transporter periplasmic adaptor subunit</fullName>
    </submittedName>
</protein>
<dbReference type="Pfam" id="PF25917">
    <property type="entry name" value="BSH_RND"/>
    <property type="match status" value="1"/>
</dbReference>
<dbReference type="RefSeq" id="WP_220248700.1">
    <property type="nucleotide sequence ID" value="NZ_JAICCF010000001.1"/>
</dbReference>
<evidence type="ECO:0000256" key="1">
    <source>
        <dbReference type="ARBA" id="ARBA00009477"/>
    </source>
</evidence>
<dbReference type="PANTHER" id="PTHR30469">
    <property type="entry name" value="MULTIDRUG RESISTANCE PROTEIN MDTA"/>
    <property type="match status" value="1"/>
</dbReference>
<dbReference type="NCBIfam" id="TIGR01730">
    <property type="entry name" value="RND_mfp"/>
    <property type="match status" value="1"/>
</dbReference>
<dbReference type="Gene3D" id="2.40.30.170">
    <property type="match status" value="1"/>
</dbReference>
<dbReference type="PROSITE" id="PS51257">
    <property type="entry name" value="PROKAR_LIPOPROTEIN"/>
    <property type="match status" value="1"/>
</dbReference>
<comment type="similarity">
    <text evidence="1">Belongs to the membrane fusion protein (MFP) (TC 8.A.1) family.</text>
</comment>
<dbReference type="InterPro" id="IPR058625">
    <property type="entry name" value="MdtA-like_BSH"/>
</dbReference>
<proteinExistence type="inferred from homology"/>
<dbReference type="SUPFAM" id="SSF111369">
    <property type="entry name" value="HlyD-like secretion proteins"/>
    <property type="match status" value="1"/>
</dbReference>
<organism evidence="3 4">
    <name type="scientific">Chitinophaga rhizophila</name>
    <dbReference type="NCBI Taxonomy" id="2866212"/>
    <lineage>
        <taxon>Bacteria</taxon>
        <taxon>Pseudomonadati</taxon>
        <taxon>Bacteroidota</taxon>
        <taxon>Chitinophagia</taxon>
        <taxon>Chitinophagales</taxon>
        <taxon>Chitinophagaceae</taxon>
        <taxon>Chitinophaga</taxon>
    </lineage>
</organism>
<dbReference type="Gene3D" id="1.10.287.470">
    <property type="entry name" value="Helix hairpin bin"/>
    <property type="match status" value="1"/>
</dbReference>
<keyword evidence="4" id="KW-1185">Reference proteome</keyword>
<comment type="caution">
    <text evidence="3">The sequence shown here is derived from an EMBL/GenBank/DDBJ whole genome shotgun (WGS) entry which is preliminary data.</text>
</comment>
<dbReference type="Proteomes" id="UP000812961">
    <property type="component" value="Unassembled WGS sequence"/>
</dbReference>
<evidence type="ECO:0000313" key="4">
    <source>
        <dbReference type="Proteomes" id="UP000812961"/>
    </source>
</evidence>
<evidence type="ECO:0000259" key="2">
    <source>
        <dbReference type="Pfam" id="PF25917"/>
    </source>
</evidence>